<dbReference type="InterPro" id="IPR036412">
    <property type="entry name" value="HAD-like_sf"/>
</dbReference>
<evidence type="ECO:0000259" key="1">
    <source>
        <dbReference type="Pfam" id="PF05116"/>
    </source>
</evidence>
<evidence type="ECO:0000313" key="2">
    <source>
        <dbReference type="EMBL" id="PAB60592.1"/>
    </source>
</evidence>
<feature type="domain" description="Sucrose phosphatase-like" evidence="1">
    <location>
        <begin position="2"/>
        <end position="221"/>
    </location>
</feature>
<dbReference type="Proteomes" id="UP000216024">
    <property type="component" value="Unassembled WGS sequence"/>
</dbReference>
<accession>A0A267MMF5</accession>
<dbReference type="InterPro" id="IPR024197">
    <property type="entry name" value="TPP-like"/>
</dbReference>
<reference evidence="2 3" key="1">
    <citation type="submission" date="2017-06" db="EMBL/GenBank/DDBJ databases">
        <title>Draft genome sequence of anaerobic fermentative bacterium Anaeromicrobium sediminis DY2726D isolated from West Pacific Ocean sediments.</title>
        <authorList>
            <person name="Zeng X."/>
        </authorList>
    </citation>
    <scope>NUCLEOTIDE SEQUENCE [LARGE SCALE GENOMIC DNA]</scope>
    <source>
        <strain evidence="2 3">DY2726D</strain>
    </source>
</reference>
<dbReference type="AlphaFoldDB" id="A0A267MMF5"/>
<keyword evidence="3" id="KW-1185">Reference proteome</keyword>
<comment type="caution">
    <text evidence="2">The sequence shown here is derived from an EMBL/GenBank/DDBJ whole genome shotgun (WGS) entry which is preliminary data.</text>
</comment>
<dbReference type="EMBL" id="NIBG01000002">
    <property type="protein sequence ID" value="PAB60592.1"/>
    <property type="molecule type" value="Genomic_DNA"/>
</dbReference>
<dbReference type="InterPro" id="IPR023214">
    <property type="entry name" value="HAD_sf"/>
</dbReference>
<dbReference type="RefSeq" id="WP_095130988.1">
    <property type="nucleotide sequence ID" value="NZ_NIBG01000002.1"/>
</dbReference>
<dbReference type="Pfam" id="PF05116">
    <property type="entry name" value="S6PP"/>
    <property type="match status" value="1"/>
</dbReference>
<name>A0A267MMF5_9FIRM</name>
<dbReference type="InterPro" id="IPR006380">
    <property type="entry name" value="SPP-like_dom"/>
</dbReference>
<sequence length="263" mass="30878">MIFASDLDRTLIYSKRFIENICREEIVLVEKIDEKEISYMTKKALDHLVKLKDQLLFVPVTTRTIKQYKRIFMLNEVISPKYAVVSNGGNILIDGQVDEQWSNIIEGKLNKCAPIDEVRKEFEKVKGDWVLRGYDADNLFLYYIVDEENVNEETLSMFRKWLDRVNWNMSLQGRKLYFVPNCINKWSPIEYIKNKERKNTVFASGDSLLDMPMLNMANYSIAPTHGEIFKSYDKIEIIEFTDRSGILCAEEIIRKVELKIGEF</sequence>
<dbReference type="GO" id="GO:0003824">
    <property type="term" value="F:catalytic activity"/>
    <property type="evidence" value="ECO:0007669"/>
    <property type="project" value="UniProtKB-ARBA"/>
</dbReference>
<dbReference type="OrthoDB" id="1666512at2"/>
<evidence type="ECO:0000313" key="3">
    <source>
        <dbReference type="Proteomes" id="UP000216024"/>
    </source>
</evidence>
<dbReference type="Gene3D" id="3.40.50.1000">
    <property type="entry name" value="HAD superfamily/HAD-like"/>
    <property type="match status" value="1"/>
</dbReference>
<dbReference type="PIRSF" id="PIRSF030802">
    <property type="entry name" value="UCP030802"/>
    <property type="match status" value="1"/>
</dbReference>
<proteinExistence type="predicted"/>
<protein>
    <recommendedName>
        <fullName evidence="1">Sucrose phosphatase-like domain-containing protein</fullName>
    </recommendedName>
</protein>
<gene>
    <name evidence="2" type="ORF">CCE28_03350</name>
</gene>
<dbReference type="SUPFAM" id="SSF56784">
    <property type="entry name" value="HAD-like"/>
    <property type="match status" value="1"/>
</dbReference>
<organism evidence="2 3">
    <name type="scientific">Anaeromicrobium sediminis</name>
    <dbReference type="NCBI Taxonomy" id="1478221"/>
    <lineage>
        <taxon>Bacteria</taxon>
        <taxon>Bacillati</taxon>
        <taxon>Bacillota</taxon>
        <taxon>Clostridia</taxon>
        <taxon>Peptostreptococcales</taxon>
        <taxon>Thermotaleaceae</taxon>
        <taxon>Anaeromicrobium</taxon>
    </lineage>
</organism>